<reference evidence="1" key="1">
    <citation type="submission" date="2023-06" db="EMBL/GenBank/DDBJ databases">
        <title>Genomic analysis of the entomopathogenic nematode Steinernema hermaphroditum.</title>
        <authorList>
            <person name="Schwarz E.M."/>
            <person name="Heppert J.K."/>
            <person name="Baniya A."/>
            <person name="Schwartz H.T."/>
            <person name="Tan C.-H."/>
            <person name="Antoshechkin I."/>
            <person name="Sternberg P.W."/>
            <person name="Goodrich-Blair H."/>
            <person name="Dillman A.R."/>
        </authorList>
    </citation>
    <scope>NUCLEOTIDE SEQUENCE</scope>
    <source>
        <strain evidence="1">PS9179</strain>
        <tissue evidence="1">Whole animal</tissue>
    </source>
</reference>
<gene>
    <name evidence="1" type="ORF">QR680_011582</name>
</gene>
<keyword evidence="2" id="KW-1185">Reference proteome</keyword>
<protein>
    <submittedName>
        <fullName evidence="1">Uncharacterized protein</fullName>
    </submittedName>
</protein>
<evidence type="ECO:0000313" key="1">
    <source>
        <dbReference type="EMBL" id="KAK0414717.1"/>
    </source>
</evidence>
<dbReference type="EMBL" id="JAUCMV010000002">
    <property type="protein sequence ID" value="KAK0414717.1"/>
    <property type="molecule type" value="Genomic_DNA"/>
</dbReference>
<evidence type="ECO:0000313" key="2">
    <source>
        <dbReference type="Proteomes" id="UP001175271"/>
    </source>
</evidence>
<dbReference type="AlphaFoldDB" id="A0AA39I1E8"/>
<sequence length="335" mass="38402">MNTVPIPFVEAVQRLLRNSPLGVFFFRELSGVYHSVANDYANTSINLVMSLYREDDSSPVKYHLSIKGKIGGFPIGKSHPGDKEDLLAQNVVLPSLWLRSLTHFLNLNVVLGQESKSENDIQELLKFQRYFNKLDIEYYDSFPADFKKGENEVQLPEKAIACFPHFPEVHCRGELGQLPAPITDFLCKRGIISSTLDMRFLEKMSIHVEDSVLTKVDTPNHLLYNEEQFLNAFESIVSNHRPIKTISIFDCPQDYQMSILMARLHRIWIATGNREQLEFSGSFLMAHWKLKEGGYDLIKTESSVVATNDRYSDHIITWEEGSVNDTNSVLFQFLF</sequence>
<proteinExistence type="predicted"/>
<comment type="caution">
    <text evidence="1">The sequence shown here is derived from an EMBL/GenBank/DDBJ whole genome shotgun (WGS) entry which is preliminary data.</text>
</comment>
<dbReference type="Proteomes" id="UP001175271">
    <property type="component" value="Unassembled WGS sequence"/>
</dbReference>
<organism evidence="1 2">
    <name type="scientific">Steinernema hermaphroditum</name>
    <dbReference type="NCBI Taxonomy" id="289476"/>
    <lineage>
        <taxon>Eukaryota</taxon>
        <taxon>Metazoa</taxon>
        <taxon>Ecdysozoa</taxon>
        <taxon>Nematoda</taxon>
        <taxon>Chromadorea</taxon>
        <taxon>Rhabditida</taxon>
        <taxon>Tylenchina</taxon>
        <taxon>Panagrolaimomorpha</taxon>
        <taxon>Strongyloidoidea</taxon>
        <taxon>Steinernematidae</taxon>
        <taxon>Steinernema</taxon>
    </lineage>
</organism>
<name>A0AA39I1E8_9BILA</name>
<accession>A0AA39I1E8</accession>